<name>A0A5C4MS42_9RHOB</name>
<dbReference type="AlphaFoldDB" id="A0A5C4MS42"/>
<gene>
    <name evidence="8" type="ORF">FHG66_15075</name>
</gene>
<dbReference type="InterPro" id="IPR011990">
    <property type="entry name" value="TPR-like_helical_dom_sf"/>
</dbReference>
<feature type="transmembrane region" description="Helical" evidence="6">
    <location>
        <begin position="46"/>
        <end position="66"/>
    </location>
</feature>
<dbReference type="GO" id="GO:0016020">
    <property type="term" value="C:membrane"/>
    <property type="evidence" value="ECO:0007669"/>
    <property type="project" value="UniProtKB-SubCell"/>
</dbReference>
<dbReference type="InterPro" id="IPR016982">
    <property type="entry name" value="Mms48"/>
</dbReference>
<dbReference type="SUPFAM" id="SSF48452">
    <property type="entry name" value="TPR-like"/>
    <property type="match status" value="1"/>
</dbReference>
<evidence type="ECO:0000256" key="6">
    <source>
        <dbReference type="SAM" id="Phobius"/>
    </source>
</evidence>
<evidence type="ECO:0000259" key="7">
    <source>
        <dbReference type="Pfam" id="PF07219"/>
    </source>
</evidence>
<proteinExistence type="predicted"/>
<dbReference type="Proteomes" id="UP000305887">
    <property type="component" value="Unassembled WGS sequence"/>
</dbReference>
<keyword evidence="4 6" id="KW-0472">Membrane</keyword>
<evidence type="ECO:0000256" key="1">
    <source>
        <dbReference type="ARBA" id="ARBA00004370"/>
    </source>
</evidence>
<evidence type="ECO:0000256" key="5">
    <source>
        <dbReference type="SAM" id="MobiDB-lite"/>
    </source>
</evidence>
<evidence type="ECO:0000313" key="9">
    <source>
        <dbReference type="Proteomes" id="UP000305887"/>
    </source>
</evidence>
<keyword evidence="2 6" id="KW-0812">Transmembrane</keyword>
<dbReference type="PIRSF" id="PIRSF031802">
    <property type="entry name" value="UCP031802"/>
    <property type="match status" value="1"/>
</dbReference>
<evidence type="ECO:0000256" key="3">
    <source>
        <dbReference type="ARBA" id="ARBA00022989"/>
    </source>
</evidence>
<sequence length="484" mass="52286">MLWSLIKLLVFVAVVAGLTIGGAYLMEQGGGAVIAMGGYEFTLSPLQLAIALLVLVVLAWLVLKLLGVLGAVIRFLNGDNNALSNHFSRRRERKGLDALTDAAVALASGDGRNALSRATTAGRYLDRPELTQLLVAQAAEMAGDTVRAEETYKVLVRHQRTRFAGIRGLLRQKLAAGDDLTALRLAEKAFEINPRHPETQDILLRLQAESHDWAGARKTLGAQLKSGALPRDVHKRRDAVLALSQAADVIDDNKSIEAREAAIEANRMSPDLIPAAVMAARSYIAAGNARYAARVLRKAWDVQPHPDLAAAFAEIVPDETPQERVKRFQALTSIRTEHPENRMLVAELLIAASDFTTARRALGDLPEKQPTGRNLTLMAAIARGMGEDEAVVRGWLTRALAAPRGPQWVCDNCGRIHSQWVPICANCHAFDTLSWKTPPAEATLPGGIELLPLLVRDEPKPADVPAVVTTEEAGSSRPATTASS</sequence>
<dbReference type="EMBL" id="VDFU01000019">
    <property type="protein sequence ID" value="TNC48193.1"/>
    <property type="molecule type" value="Genomic_DNA"/>
</dbReference>
<reference evidence="8 9" key="1">
    <citation type="submission" date="2019-06" db="EMBL/GenBank/DDBJ databases">
        <title>YIM 131921 draft genome.</title>
        <authorList>
            <person name="Jiang L."/>
        </authorList>
    </citation>
    <scope>NUCLEOTIDE SEQUENCE [LARGE SCALE GENOMIC DNA]</scope>
    <source>
        <strain evidence="8 9">YIM 131921</strain>
    </source>
</reference>
<protein>
    <submittedName>
        <fullName evidence="8">Heme biosynthesis protein HemY</fullName>
    </submittedName>
</protein>
<accession>A0A5C4MS42</accession>
<dbReference type="InterPro" id="IPR010817">
    <property type="entry name" value="HemY_N"/>
</dbReference>
<evidence type="ECO:0000256" key="4">
    <source>
        <dbReference type="ARBA" id="ARBA00023136"/>
    </source>
</evidence>
<dbReference type="Gene3D" id="1.25.40.10">
    <property type="entry name" value="Tetratricopeptide repeat domain"/>
    <property type="match status" value="1"/>
</dbReference>
<keyword evidence="9" id="KW-1185">Reference proteome</keyword>
<dbReference type="OrthoDB" id="9798343at2"/>
<organism evidence="8 9">
    <name type="scientific">Rubellimicrobium rubrum</name>
    <dbReference type="NCBI Taxonomy" id="2585369"/>
    <lineage>
        <taxon>Bacteria</taxon>
        <taxon>Pseudomonadati</taxon>
        <taxon>Pseudomonadota</taxon>
        <taxon>Alphaproteobacteria</taxon>
        <taxon>Rhodobacterales</taxon>
        <taxon>Roseobacteraceae</taxon>
        <taxon>Rubellimicrobium</taxon>
    </lineage>
</organism>
<keyword evidence="3 6" id="KW-1133">Transmembrane helix</keyword>
<feature type="region of interest" description="Disordered" evidence="5">
    <location>
        <begin position="462"/>
        <end position="484"/>
    </location>
</feature>
<evidence type="ECO:0000256" key="2">
    <source>
        <dbReference type="ARBA" id="ARBA00022692"/>
    </source>
</evidence>
<comment type="caution">
    <text evidence="8">The sequence shown here is derived from an EMBL/GenBank/DDBJ whole genome shotgun (WGS) entry which is preliminary data.</text>
</comment>
<feature type="domain" description="HemY N-terminal" evidence="7">
    <location>
        <begin position="30"/>
        <end position="143"/>
    </location>
</feature>
<dbReference type="Pfam" id="PF07219">
    <property type="entry name" value="HemY_N"/>
    <property type="match status" value="1"/>
</dbReference>
<evidence type="ECO:0000313" key="8">
    <source>
        <dbReference type="EMBL" id="TNC48193.1"/>
    </source>
</evidence>
<feature type="transmembrane region" description="Helical" evidence="6">
    <location>
        <begin position="5"/>
        <end position="26"/>
    </location>
</feature>
<dbReference type="RefSeq" id="WP_139077890.1">
    <property type="nucleotide sequence ID" value="NZ_VDFU01000019.1"/>
</dbReference>
<comment type="subcellular location">
    <subcellularLocation>
        <location evidence="1">Membrane</location>
    </subcellularLocation>
</comment>